<keyword evidence="2" id="KW-0472">Membrane</keyword>
<dbReference type="EMBL" id="CCRK01000001">
    <property type="protein sequence ID" value="CDZ45002.1"/>
    <property type="molecule type" value="Genomic_DNA"/>
</dbReference>
<feature type="coiled-coil region" evidence="1">
    <location>
        <begin position="9"/>
        <end position="36"/>
    </location>
</feature>
<feature type="transmembrane region" description="Helical" evidence="2">
    <location>
        <begin position="85"/>
        <end position="101"/>
    </location>
</feature>
<organism evidence="3 4">
    <name type="scientific">Neorhizobium galegae bv. officinalis</name>
    <dbReference type="NCBI Taxonomy" id="323656"/>
    <lineage>
        <taxon>Bacteria</taxon>
        <taxon>Pseudomonadati</taxon>
        <taxon>Pseudomonadota</taxon>
        <taxon>Alphaproteobacteria</taxon>
        <taxon>Hyphomicrobiales</taxon>
        <taxon>Rhizobiaceae</taxon>
        <taxon>Rhizobium/Agrobacterium group</taxon>
        <taxon>Neorhizobium</taxon>
    </lineage>
</organism>
<accession>A0A0T7GCL2</accession>
<keyword evidence="2" id="KW-0812">Transmembrane</keyword>
<keyword evidence="1" id="KW-0175">Coiled coil</keyword>
<evidence type="ECO:0000313" key="3">
    <source>
        <dbReference type="EMBL" id="CDZ45002.1"/>
    </source>
</evidence>
<name>A0A0T7GCL2_NEOGA</name>
<evidence type="ECO:0008006" key="5">
    <source>
        <dbReference type="Google" id="ProtNLM"/>
    </source>
</evidence>
<protein>
    <recommendedName>
        <fullName evidence="5">Transmembrane protein</fullName>
    </recommendedName>
</protein>
<sequence>MLVASKRFSQTVLRRLKRIEDDRKIAEDEREAMAADVVNVCRDTRPAEGPLKKILGARRRRGFVTLLVIIGIIPLRVFFGWPLEICLAICAVPGFFYWLYIERRHERSKRLPKLRHYD</sequence>
<evidence type="ECO:0000256" key="1">
    <source>
        <dbReference type="SAM" id="Coils"/>
    </source>
</evidence>
<keyword evidence="2" id="KW-1133">Transmembrane helix</keyword>
<evidence type="ECO:0000313" key="4">
    <source>
        <dbReference type="Proteomes" id="UP000039660"/>
    </source>
</evidence>
<feature type="transmembrane region" description="Helical" evidence="2">
    <location>
        <begin position="62"/>
        <end position="79"/>
    </location>
</feature>
<dbReference type="Proteomes" id="UP000039660">
    <property type="component" value="Unassembled WGS sequence"/>
</dbReference>
<proteinExistence type="predicted"/>
<gene>
    <name evidence="3" type="ORF">NGAL_HAMBI1189_06950</name>
</gene>
<dbReference type="AlphaFoldDB" id="A0A0T7GCL2"/>
<evidence type="ECO:0000256" key="2">
    <source>
        <dbReference type="SAM" id="Phobius"/>
    </source>
</evidence>
<reference evidence="3 4" key="1">
    <citation type="submission" date="2014-08" db="EMBL/GenBank/DDBJ databases">
        <authorList>
            <person name="Chen Y.-H."/>
        </authorList>
    </citation>
    <scope>NUCLEOTIDE SEQUENCE [LARGE SCALE GENOMIC DNA]</scope>
</reference>